<name>A0ABS8V858_DATST</name>
<protein>
    <submittedName>
        <fullName evidence="1">Uncharacterized protein</fullName>
    </submittedName>
</protein>
<dbReference type="EMBL" id="JACEIK010003734">
    <property type="protein sequence ID" value="MCD9642876.1"/>
    <property type="molecule type" value="Genomic_DNA"/>
</dbReference>
<comment type="caution">
    <text evidence="1">The sequence shown here is derived from an EMBL/GenBank/DDBJ whole genome shotgun (WGS) entry which is preliminary data.</text>
</comment>
<dbReference type="Proteomes" id="UP000823775">
    <property type="component" value="Unassembled WGS sequence"/>
</dbReference>
<organism evidence="1 2">
    <name type="scientific">Datura stramonium</name>
    <name type="common">Jimsonweed</name>
    <name type="synonym">Common thornapple</name>
    <dbReference type="NCBI Taxonomy" id="4076"/>
    <lineage>
        <taxon>Eukaryota</taxon>
        <taxon>Viridiplantae</taxon>
        <taxon>Streptophyta</taxon>
        <taxon>Embryophyta</taxon>
        <taxon>Tracheophyta</taxon>
        <taxon>Spermatophyta</taxon>
        <taxon>Magnoliopsida</taxon>
        <taxon>eudicotyledons</taxon>
        <taxon>Gunneridae</taxon>
        <taxon>Pentapetalae</taxon>
        <taxon>asterids</taxon>
        <taxon>lamiids</taxon>
        <taxon>Solanales</taxon>
        <taxon>Solanaceae</taxon>
        <taxon>Solanoideae</taxon>
        <taxon>Datureae</taxon>
        <taxon>Datura</taxon>
    </lineage>
</organism>
<sequence length="182" mass="21245">MSQESFSESALRWRLEASRIRSPLPEKELISIFIRIQEGLYLEKFLGACPRSFSEPIQHVKAIDDSIQARKIIDDPNSLHLSQEIPSSSRQLKKRKFRDYTQSREPLSDIFSKLHATEVIQPRKEKVVDPTHPQFDPSKHFYANKEQLRKSESAIPIRTLLRGTTSKQRLRHRLVRNTKLTS</sequence>
<gene>
    <name evidence="1" type="ORF">HAX54_029918</name>
</gene>
<evidence type="ECO:0000313" key="2">
    <source>
        <dbReference type="Proteomes" id="UP000823775"/>
    </source>
</evidence>
<keyword evidence="2" id="KW-1185">Reference proteome</keyword>
<proteinExistence type="predicted"/>
<evidence type="ECO:0000313" key="1">
    <source>
        <dbReference type="EMBL" id="MCD9642876.1"/>
    </source>
</evidence>
<accession>A0ABS8V858</accession>
<reference evidence="1 2" key="1">
    <citation type="journal article" date="2021" name="BMC Genomics">
        <title>Datura genome reveals duplications of psychoactive alkaloid biosynthetic genes and high mutation rate following tissue culture.</title>
        <authorList>
            <person name="Rajewski A."/>
            <person name="Carter-House D."/>
            <person name="Stajich J."/>
            <person name="Litt A."/>
        </authorList>
    </citation>
    <scope>NUCLEOTIDE SEQUENCE [LARGE SCALE GENOMIC DNA]</scope>
    <source>
        <strain evidence="1">AR-01</strain>
    </source>
</reference>